<dbReference type="PANTHER" id="PTHR33170">
    <property type="entry name" value="DUF4283 DOMAIN-CONTAINING PROTEIN-RELATED"/>
    <property type="match status" value="1"/>
</dbReference>
<dbReference type="Proteomes" id="UP000059680">
    <property type="component" value="Chromosome 1"/>
</dbReference>
<proteinExistence type="predicted"/>
<evidence type="ECO:0000256" key="1">
    <source>
        <dbReference type="SAM" id="MobiDB-lite"/>
    </source>
</evidence>
<sequence>MLILHSTGNVRPKPNVQLLFVELKKVVGLQWEWKVKQLNDKEFLINFPSDDVRSKISTCKSFDFETSLIKASVVETGMTEEAVDELVAVWVKVYGIPKIARNEDAIKSIAELVGEFEALDGASIRRDGPIRVRVACKDPRELHFGMHVYINKVGYLIRWEPEGYSSIENRPIHPDDDDKDDKDENDGNEDMNVDEDYKMQSPTRGRQNQNTGASSRGGHSAPPAYKGKEYKSGYVKKIASKKTSTISSSELVLEKEKKKELVSLQQEPKHTESTELVLWEKKMEIVPMEQESQEIDFSLSAPLHSQEKEFSGKIDAALWDDELEKCAIPTDSDIERLREEEDKEEEISFQEVSHRKKGKSKSTEPAISSRMSLRNREMATIPVTKRAEILTQKKNLESPAQVQGTLHIVIYKPNQIATPVQGFPAPEPDSNLETPAELNAIAVAANINLGNSDAEINSNIETFRAKELVQASLAAARWKIESEEKELKEKQLEEMVNKEISQIEENPDEVPAHKKRDELSKLMLAYHPSPPMQWASTNYLKWRKLCRAEEEGKLEQFAEKMKELTFNLKPRRTGVGPVCGHLNLHYIVSWFPQRYHFGFQ</sequence>
<dbReference type="FunCoup" id="A0A0P0V7P0">
    <property type="interactions" value="743"/>
</dbReference>
<organism evidence="2 3">
    <name type="scientific">Oryza sativa subsp. japonica</name>
    <name type="common">Rice</name>
    <dbReference type="NCBI Taxonomy" id="39947"/>
    <lineage>
        <taxon>Eukaryota</taxon>
        <taxon>Viridiplantae</taxon>
        <taxon>Streptophyta</taxon>
        <taxon>Embryophyta</taxon>
        <taxon>Tracheophyta</taxon>
        <taxon>Spermatophyta</taxon>
        <taxon>Magnoliopsida</taxon>
        <taxon>Liliopsida</taxon>
        <taxon>Poales</taxon>
        <taxon>Poaceae</taxon>
        <taxon>BOP clade</taxon>
        <taxon>Oryzoideae</taxon>
        <taxon>Oryzeae</taxon>
        <taxon>Oryzinae</taxon>
        <taxon>Oryza</taxon>
        <taxon>Oryza sativa</taxon>
    </lineage>
</organism>
<gene>
    <name evidence="2" type="ordered locus">Os01g0725500</name>
    <name evidence="2" type="ORF">OSNPB_010725500</name>
</gene>
<feature type="region of interest" description="Disordered" evidence="1">
    <location>
        <begin position="338"/>
        <end position="369"/>
    </location>
</feature>
<feature type="compositionally biased region" description="Acidic residues" evidence="1">
    <location>
        <begin position="177"/>
        <end position="194"/>
    </location>
</feature>
<dbReference type="PaxDb" id="39947-A0A0P0V7P0"/>
<dbReference type="PANTHER" id="PTHR33170:SF2">
    <property type="entry name" value="OS12G0531500 PROTEIN"/>
    <property type="match status" value="1"/>
</dbReference>
<keyword evidence="3" id="KW-1185">Reference proteome</keyword>
<dbReference type="EMBL" id="AP014957">
    <property type="protein sequence ID" value="BAS74122.1"/>
    <property type="molecule type" value="Genomic_DNA"/>
</dbReference>
<dbReference type="InParanoid" id="A0A0P0V7P0"/>
<reference evidence="2 3" key="3">
    <citation type="journal article" date="2013" name="Rice">
        <title>Improvement of the Oryza sativa Nipponbare reference genome using next generation sequence and optical map data.</title>
        <authorList>
            <person name="Kawahara Y."/>
            <person name="de la Bastide M."/>
            <person name="Hamilton J.P."/>
            <person name="Kanamori H."/>
            <person name="McCombie W.R."/>
            <person name="Ouyang S."/>
            <person name="Schwartz D.C."/>
            <person name="Tanaka T."/>
            <person name="Wu J."/>
            <person name="Zhou S."/>
            <person name="Childs K.L."/>
            <person name="Davidson R.M."/>
            <person name="Lin H."/>
            <person name="Quesada-Ocampo L."/>
            <person name="Vaillancourt B."/>
            <person name="Sakai H."/>
            <person name="Lee S.S."/>
            <person name="Kim J."/>
            <person name="Numa H."/>
            <person name="Itoh T."/>
            <person name="Buell C.R."/>
            <person name="Matsumoto T."/>
        </authorList>
    </citation>
    <scope>NUCLEOTIDE SEQUENCE [LARGE SCALE GENOMIC DNA]</scope>
    <source>
        <strain evidence="3">cv. Nipponbare</strain>
    </source>
</reference>
<name>A0A0P0V7P0_ORYSJ</name>
<evidence type="ECO:0000313" key="2">
    <source>
        <dbReference type="EMBL" id="BAS74122.1"/>
    </source>
</evidence>
<protein>
    <submittedName>
        <fullName evidence="2">Os01g0725500 protein</fullName>
    </submittedName>
</protein>
<feature type="region of interest" description="Disordered" evidence="1">
    <location>
        <begin position="166"/>
        <end position="227"/>
    </location>
</feature>
<accession>A0A0P0V7P0</accession>
<dbReference type="STRING" id="39947.A0A0P0V7P0"/>
<reference evidence="2 3" key="2">
    <citation type="journal article" date="2013" name="Plant Cell Physiol.">
        <title>Rice Annotation Project Database (RAP-DB): an integrative and interactive database for rice genomics.</title>
        <authorList>
            <person name="Sakai H."/>
            <person name="Lee S.S."/>
            <person name="Tanaka T."/>
            <person name="Numa H."/>
            <person name="Kim J."/>
            <person name="Kawahara Y."/>
            <person name="Wakimoto H."/>
            <person name="Yang C.C."/>
            <person name="Iwamoto M."/>
            <person name="Abe T."/>
            <person name="Yamada Y."/>
            <person name="Muto A."/>
            <person name="Inokuchi H."/>
            <person name="Ikemura T."/>
            <person name="Matsumoto T."/>
            <person name="Sasaki T."/>
            <person name="Itoh T."/>
        </authorList>
    </citation>
    <scope>NUCLEOTIDE SEQUENCE [LARGE SCALE GENOMIC DNA]</scope>
    <source>
        <strain evidence="3">cv. Nipponbare</strain>
    </source>
</reference>
<reference evidence="3" key="1">
    <citation type="journal article" date="2005" name="Nature">
        <title>The map-based sequence of the rice genome.</title>
        <authorList>
            <consortium name="International rice genome sequencing project (IRGSP)"/>
            <person name="Matsumoto T."/>
            <person name="Wu J."/>
            <person name="Kanamori H."/>
            <person name="Katayose Y."/>
            <person name="Fujisawa M."/>
            <person name="Namiki N."/>
            <person name="Mizuno H."/>
            <person name="Yamamoto K."/>
            <person name="Antonio B.A."/>
            <person name="Baba T."/>
            <person name="Sakata K."/>
            <person name="Nagamura Y."/>
            <person name="Aoki H."/>
            <person name="Arikawa K."/>
            <person name="Arita K."/>
            <person name="Bito T."/>
            <person name="Chiden Y."/>
            <person name="Fujitsuka N."/>
            <person name="Fukunaka R."/>
            <person name="Hamada M."/>
            <person name="Harada C."/>
            <person name="Hayashi A."/>
            <person name="Hijishita S."/>
            <person name="Honda M."/>
            <person name="Hosokawa S."/>
            <person name="Ichikawa Y."/>
            <person name="Idonuma A."/>
            <person name="Iijima M."/>
            <person name="Ikeda M."/>
            <person name="Ikeno M."/>
            <person name="Ito K."/>
            <person name="Ito S."/>
            <person name="Ito T."/>
            <person name="Ito Y."/>
            <person name="Ito Y."/>
            <person name="Iwabuchi A."/>
            <person name="Kamiya K."/>
            <person name="Karasawa W."/>
            <person name="Kurita K."/>
            <person name="Katagiri S."/>
            <person name="Kikuta A."/>
            <person name="Kobayashi H."/>
            <person name="Kobayashi N."/>
            <person name="Machita K."/>
            <person name="Maehara T."/>
            <person name="Masukawa M."/>
            <person name="Mizubayashi T."/>
            <person name="Mukai Y."/>
            <person name="Nagasaki H."/>
            <person name="Nagata Y."/>
            <person name="Naito S."/>
            <person name="Nakashima M."/>
            <person name="Nakama Y."/>
            <person name="Nakamichi Y."/>
            <person name="Nakamura M."/>
            <person name="Meguro A."/>
            <person name="Negishi M."/>
            <person name="Ohta I."/>
            <person name="Ohta T."/>
            <person name="Okamoto M."/>
            <person name="Ono N."/>
            <person name="Saji S."/>
            <person name="Sakaguchi M."/>
            <person name="Sakai K."/>
            <person name="Shibata M."/>
            <person name="Shimokawa T."/>
            <person name="Song J."/>
            <person name="Takazaki Y."/>
            <person name="Terasawa K."/>
            <person name="Tsugane M."/>
            <person name="Tsuji K."/>
            <person name="Ueda S."/>
            <person name="Waki K."/>
            <person name="Yamagata H."/>
            <person name="Yamamoto M."/>
            <person name="Yamamoto S."/>
            <person name="Yamane H."/>
            <person name="Yoshiki S."/>
            <person name="Yoshihara R."/>
            <person name="Yukawa K."/>
            <person name="Zhong H."/>
            <person name="Yano M."/>
            <person name="Yuan Q."/>
            <person name="Ouyang S."/>
            <person name="Liu J."/>
            <person name="Jones K.M."/>
            <person name="Gansberger K."/>
            <person name="Moffat K."/>
            <person name="Hill J."/>
            <person name="Bera J."/>
            <person name="Fadrosh D."/>
            <person name="Jin S."/>
            <person name="Johri S."/>
            <person name="Kim M."/>
            <person name="Overton L."/>
            <person name="Reardon M."/>
            <person name="Tsitrin T."/>
            <person name="Vuong H."/>
            <person name="Weaver B."/>
            <person name="Ciecko A."/>
            <person name="Tallon L."/>
            <person name="Jackson J."/>
            <person name="Pai G."/>
            <person name="Aken S.V."/>
            <person name="Utterback T."/>
            <person name="Reidmuller S."/>
            <person name="Feldblyum T."/>
            <person name="Hsiao J."/>
            <person name="Zismann V."/>
            <person name="Iobst S."/>
            <person name="de Vazeille A.R."/>
            <person name="Buell C.R."/>
            <person name="Ying K."/>
            <person name="Li Y."/>
            <person name="Lu T."/>
            <person name="Huang Y."/>
            <person name="Zhao Q."/>
            <person name="Feng Q."/>
            <person name="Zhang L."/>
            <person name="Zhu J."/>
            <person name="Weng Q."/>
            <person name="Mu J."/>
            <person name="Lu Y."/>
            <person name="Fan D."/>
            <person name="Liu Y."/>
            <person name="Guan J."/>
            <person name="Zhang Y."/>
            <person name="Yu S."/>
            <person name="Liu X."/>
            <person name="Zhang Y."/>
            <person name="Hong G."/>
            <person name="Han B."/>
            <person name="Choisne N."/>
            <person name="Demange N."/>
            <person name="Orjeda G."/>
            <person name="Samain S."/>
            <person name="Cattolico L."/>
            <person name="Pelletier E."/>
            <person name="Couloux A."/>
            <person name="Segurens B."/>
            <person name="Wincker P."/>
            <person name="D'Hont A."/>
            <person name="Scarpelli C."/>
            <person name="Weissenbach J."/>
            <person name="Salanoubat M."/>
            <person name="Quetier F."/>
            <person name="Yu Y."/>
            <person name="Kim H.R."/>
            <person name="Rambo T."/>
            <person name="Currie J."/>
            <person name="Collura K."/>
            <person name="Luo M."/>
            <person name="Yang T."/>
            <person name="Ammiraju J.S.S."/>
            <person name="Engler F."/>
            <person name="Soderlund C."/>
            <person name="Wing R.A."/>
            <person name="Palmer L.E."/>
            <person name="de la Bastide M."/>
            <person name="Spiegel L."/>
            <person name="Nascimento L."/>
            <person name="Zutavern T."/>
            <person name="O'Shaughnessy A."/>
            <person name="Dike S."/>
            <person name="Dedhia N."/>
            <person name="Preston R."/>
            <person name="Balija V."/>
            <person name="McCombie W.R."/>
            <person name="Chow T."/>
            <person name="Chen H."/>
            <person name="Chung M."/>
            <person name="Chen C."/>
            <person name="Shaw J."/>
            <person name="Wu H."/>
            <person name="Hsiao K."/>
            <person name="Chao Y."/>
            <person name="Chu M."/>
            <person name="Cheng C."/>
            <person name="Hour A."/>
            <person name="Lee P."/>
            <person name="Lin S."/>
            <person name="Lin Y."/>
            <person name="Liou J."/>
            <person name="Liu S."/>
            <person name="Hsing Y."/>
            <person name="Raghuvanshi S."/>
            <person name="Mohanty A."/>
            <person name="Bharti A.K."/>
            <person name="Gaur A."/>
            <person name="Gupta V."/>
            <person name="Kumar D."/>
            <person name="Ravi V."/>
            <person name="Vij S."/>
            <person name="Kapur A."/>
            <person name="Khurana P."/>
            <person name="Khurana P."/>
            <person name="Khurana J.P."/>
            <person name="Tyagi A.K."/>
            <person name="Gaikwad K."/>
            <person name="Singh A."/>
            <person name="Dalal V."/>
            <person name="Srivastava S."/>
            <person name="Dixit A."/>
            <person name="Pal A.K."/>
            <person name="Ghazi I.A."/>
            <person name="Yadav M."/>
            <person name="Pandit A."/>
            <person name="Bhargava A."/>
            <person name="Sureshbabu K."/>
            <person name="Batra K."/>
            <person name="Sharma T.R."/>
            <person name="Mohapatra T."/>
            <person name="Singh N.K."/>
            <person name="Messing J."/>
            <person name="Nelson A.B."/>
            <person name="Fuks G."/>
            <person name="Kavchok S."/>
            <person name="Keizer G."/>
            <person name="Linton E."/>
            <person name="Llaca V."/>
            <person name="Song R."/>
            <person name="Tanyolac B."/>
            <person name="Young S."/>
            <person name="Ho-Il K."/>
            <person name="Hahn J.H."/>
            <person name="Sangsakoo G."/>
            <person name="Vanavichit A."/>
            <person name="de Mattos Luiz.A.T."/>
            <person name="Zimmer P.D."/>
            <person name="Malone G."/>
            <person name="Dellagostin O."/>
            <person name="de Oliveira A.C."/>
            <person name="Bevan M."/>
            <person name="Bancroft I."/>
            <person name="Minx P."/>
            <person name="Cordum H."/>
            <person name="Wilson R."/>
            <person name="Cheng Z."/>
            <person name="Jin W."/>
            <person name="Jiang J."/>
            <person name="Leong S.A."/>
            <person name="Iwama H."/>
            <person name="Gojobori T."/>
            <person name="Itoh T."/>
            <person name="Niimura Y."/>
            <person name="Fujii Y."/>
            <person name="Habara T."/>
            <person name="Sakai H."/>
            <person name="Sato Y."/>
            <person name="Wilson G."/>
            <person name="Kumar K."/>
            <person name="McCouch S."/>
            <person name="Juretic N."/>
            <person name="Hoen D."/>
            <person name="Wright S."/>
            <person name="Bruskiewich R."/>
            <person name="Bureau T."/>
            <person name="Miyao A."/>
            <person name="Hirochika H."/>
            <person name="Nishikawa T."/>
            <person name="Kadowaki K."/>
            <person name="Sugiura M."/>
            <person name="Burr B."/>
            <person name="Sasaki T."/>
        </authorList>
    </citation>
    <scope>NUCLEOTIDE SEQUENCE [LARGE SCALE GENOMIC DNA]</scope>
    <source>
        <strain evidence="3">cv. Nipponbare</strain>
    </source>
</reference>
<feature type="compositionally biased region" description="Polar residues" evidence="1">
    <location>
        <begin position="200"/>
        <end position="214"/>
    </location>
</feature>
<evidence type="ECO:0000313" key="3">
    <source>
        <dbReference type="Proteomes" id="UP000059680"/>
    </source>
</evidence>
<dbReference type="AlphaFoldDB" id="A0A0P0V7P0"/>